<dbReference type="Pfam" id="PF00931">
    <property type="entry name" value="NB-ARC"/>
    <property type="match status" value="1"/>
</dbReference>
<dbReference type="Proteomes" id="UP000185860">
    <property type="component" value="Unassembled WGS sequence"/>
</dbReference>
<dbReference type="InterPro" id="IPR058651">
    <property type="entry name" value="HTH_VMAP-M9"/>
</dbReference>
<gene>
    <name evidence="3" type="ORF">NIES2119_16085</name>
</gene>
<organism evidence="3 4">
    <name type="scientific">[Phormidium ambiguum] IAM M-71</name>
    <dbReference type="NCBI Taxonomy" id="454136"/>
    <lineage>
        <taxon>Bacteria</taxon>
        <taxon>Bacillati</taxon>
        <taxon>Cyanobacteriota</taxon>
        <taxon>Cyanophyceae</taxon>
        <taxon>Oscillatoriophycideae</taxon>
        <taxon>Aerosakkonematales</taxon>
        <taxon>Aerosakkonemataceae</taxon>
        <taxon>Floridanema</taxon>
    </lineage>
</organism>
<sequence>MDISEILQLADEVIFIKTGQHLDYLQEAILRGTLQGQKYWKIAEETHASEGHIRDVASELWKVLSDVMGERVSKSSFRTKVEQSLLSNVASPFGKNILRIGNVNICPQNSQTSQPAPKTEQTSTQPHIDLGDAPEIFSFFDRTTQLTTLETWILQQHSRLIAILGISGIGKTTLSLKLIEQIKHNFEYIIYRSLRFSPTLETTLTNLLQIFAPKSETPQNIETQLSQLINYLRQHRCLIILDDIHTIFSSKQLAGQYQTGYENYHLFFKLITQVNHQSCLIVNSWEKPREVAQLKKENNAINCLLLEGLGETAKKILREQELLDEECWQTLIDKYQGNPLWLEFTSHLIKELFAGKVSEFLQCDTLILSESLQAQLDQQFQRLTPEEIAVMIQLANENEPVTLADLIKNINLPTSELLNAIQSLGMRLLLDTKEEDRTRFFSLNAVLKQYIKNRYTERNNYYLPNPIANV</sequence>
<feature type="domain" description="vWA-MoxR associated protein N-terminal HTH" evidence="2">
    <location>
        <begin position="1"/>
        <end position="83"/>
    </location>
</feature>
<dbReference type="InterPro" id="IPR027417">
    <property type="entry name" value="P-loop_NTPase"/>
</dbReference>
<evidence type="ECO:0000313" key="3">
    <source>
        <dbReference type="EMBL" id="OKH36554.1"/>
    </source>
</evidence>
<name>A0A1U7IHM6_9CYAN</name>
<dbReference type="EMBL" id="MRCE01000015">
    <property type="protein sequence ID" value="OKH36554.1"/>
    <property type="molecule type" value="Genomic_DNA"/>
</dbReference>
<dbReference type="AlphaFoldDB" id="A0A1U7IHM6"/>
<evidence type="ECO:0000259" key="1">
    <source>
        <dbReference type="Pfam" id="PF00931"/>
    </source>
</evidence>
<comment type="caution">
    <text evidence="3">The sequence shown here is derived from an EMBL/GenBank/DDBJ whole genome shotgun (WGS) entry which is preliminary data.</text>
</comment>
<dbReference type="Gene3D" id="3.40.50.300">
    <property type="entry name" value="P-loop containing nucleotide triphosphate hydrolases"/>
    <property type="match status" value="1"/>
</dbReference>
<dbReference type="GO" id="GO:0043531">
    <property type="term" value="F:ADP binding"/>
    <property type="evidence" value="ECO:0007669"/>
    <property type="project" value="InterPro"/>
</dbReference>
<dbReference type="Pfam" id="PF26355">
    <property type="entry name" value="HTH_VMAP-M9"/>
    <property type="match status" value="1"/>
</dbReference>
<accession>A0A1U7IHM6</accession>
<feature type="domain" description="NB-ARC" evidence="1">
    <location>
        <begin position="145"/>
        <end position="246"/>
    </location>
</feature>
<dbReference type="PRINTS" id="PR00364">
    <property type="entry name" value="DISEASERSIST"/>
</dbReference>
<dbReference type="STRING" id="454136.NIES2119_16085"/>
<evidence type="ECO:0000313" key="4">
    <source>
        <dbReference type="Proteomes" id="UP000185860"/>
    </source>
</evidence>
<reference evidence="3 4" key="1">
    <citation type="submission" date="2016-11" db="EMBL/GenBank/DDBJ databases">
        <title>Draft Genome Sequences of Nine Cyanobacterial Strains from Diverse Habitats.</title>
        <authorList>
            <person name="Zhu T."/>
            <person name="Hou S."/>
            <person name="Lu X."/>
            <person name="Hess W.R."/>
        </authorList>
    </citation>
    <scope>NUCLEOTIDE SEQUENCE [LARGE SCALE GENOMIC DNA]</scope>
    <source>
        <strain evidence="3 4">IAM M-71</strain>
    </source>
</reference>
<proteinExistence type="predicted"/>
<dbReference type="SUPFAM" id="SSF52540">
    <property type="entry name" value="P-loop containing nucleoside triphosphate hydrolases"/>
    <property type="match status" value="1"/>
</dbReference>
<dbReference type="OrthoDB" id="444009at2"/>
<evidence type="ECO:0000259" key="2">
    <source>
        <dbReference type="Pfam" id="PF26355"/>
    </source>
</evidence>
<dbReference type="RefSeq" id="WP_073594519.1">
    <property type="nucleotide sequence ID" value="NZ_MRCE01000015.1"/>
</dbReference>
<protein>
    <submittedName>
        <fullName evidence="3">ATPase</fullName>
    </submittedName>
</protein>
<dbReference type="InterPro" id="IPR002182">
    <property type="entry name" value="NB-ARC"/>
</dbReference>